<name>Q22Y29_TETTS</name>
<dbReference type="InterPro" id="IPR017853">
    <property type="entry name" value="GH"/>
</dbReference>
<dbReference type="RefSeq" id="XP_001010440.1">
    <property type="nucleotide sequence ID" value="XM_001010440.3"/>
</dbReference>
<dbReference type="GO" id="GO:0004553">
    <property type="term" value="F:hydrolase activity, hydrolyzing O-glycosyl compounds"/>
    <property type="evidence" value="ECO:0007669"/>
    <property type="project" value="InterPro"/>
</dbReference>
<dbReference type="InterPro" id="IPR001223">
    <property type="entry name" value="Glyco_hydro18_cat"/>
</dbReference>
<sequence length="355" mass="40031">MQKQVSFALITLILITTAVVSYISLEKGSSFLSKKENTSNHHHKNNASSSSFKKIAYINQLSEWDGPKILDAMGLNSPCYNVFILTFWMPGWVSDALSVWENISTYISTTKYGKTDAEIQKKILELFHAQGKQLFISAFGGTDNPTGSDPVQIASQLADFVNRNPYIDGVDIDYEDNDAIVNGTGVTWLITFQKALAEKINNKNIIFTHAPQAPYFSRAYYDNGAYYTIEQEVGHLISWYNVQFYNQESDSYDSYEKLFLNSGAPFVNTSYQEIIEKDKIPISKLVLGKPATPKDADNTGYVEPAELGKICTEAQQKLGYNIPGFFIWEFINDQHCVFSNAFSKNYNPNAIKKTY</sequence>
<dbReference type="PROSITE" id="PS01095">
    <property type="entry name" value="GH18_1"/>
    <property type="match status" value="1"/>
</dbReference>
<dbReference type="Proteomes" id="UP000009168">
    <property type="component" value="Unassembled WGS sequence"/>
</dbReference>
<accession>Q22Y29</accession>
<evidence type="ECO:0000256" key="2">
    <source>
        <dbReference type="ARBA" id="ARBA00023295"/>
    </source>
</evidence>
<feature type="domain" description="GH18" evidence="3">
    <location>
        <begin position="52"/>
        <end position="349"/>
    </location>
</feature>
<dbReference type="FunCoup" id="Q22Y29">
    <property type="interactions" value="12"/>
</dbReference>
<dbReference type="CDD" id="cd00598">
    <property type="entry name" value="GH18_chitinase-like"/>
    <property type="match status" value="1"/>
</dbReference>
<dbReference type="KEGG" id="tet:TTHERM_00355420"/>
<dbReference type="GeneID" id="7837290"/>
<gene>
    <name evidence="4" type="ORF">TTHERM_00355420</name>
</gene>
<keyword evidence="2" id="KW-0326">Glycosidase</keyword>
<dbReference type="InterPro" id="IPR001579">
    <property type="entry name" value="Glyco_hydro_18_chit_AS"/>
</dbReference>
<evidence type="ECO:0000259" key="3">
    <source>
        <dbReference type="PROSITE" id="PS51910"/>
    </source>
</evidence>
<dbReference type="GO" id="GO:0005975">
    <property type="term" value="P:carbohydrate metabolic process"/>
    <property type="evidence" value="ECO:0007669"/>
    <property type="project" value="InterPro"/>
</dbReference>
<dbReference type="eggNOG" id="ENOG502S1JC">
    <property type="taxonomic scope" value="Eukaryota"/>
</dbReference>
<dbReference type="Gene3D" id="3.20.20.80">
    <property type="entry name" value="Glycosidases"/>
    <property type="match status" value="1"/>
</dbReference>
<dbReference type="HOGENOM" id="CLU_050410_1_0_1"/>
<dbReference type="SUPFAM" id="SSF51445">
    <property type="entry name" value="(Trans)glycosidases"/>
    <property type="match status" value="1"/>
</dbReference>
<dbReference type="AlphaFoldDB" id="Q22Y29"/>
<organism evidence="4 5">
    <name type="scientific">Tetrahymena thermophila (strain SB210)</name>
    <dbReference type="NCBI Taxonomy" id="312017"/>
    <lineage>
        <taxon>Eukaryota</taxon>
        <taxon>Sar</taxon>
        <taxon>Alveolata</taxon>
        <taxon>Ciliophora</taxon>
        <taxon>Intramacronucleata</taxon>
        <taxon>Oligohymenophorea</taxon>
        <taxon>Hymenostomatida</taxon>
        <taxon>Tetrahymenina</taxon>
        <taxon>Tetrahymenidae</taxon>
        <taxon>Tetrahymena</taxon>
    </lineage>
</organism>
<keyword evidence="5" id="KW-1185">Reference proteome</keyword>
<evidence type="ECO:0000313" key="5">
    <source>
        <dbReference type="Proteomes" id="UP000009168"/>
    </source>
</evidence>
<dbReference type="InParanoid" id="Q22Y29"/>
<dbReference type="OrthoDB" id="3012298at2759"/>
<evidence type="ECO:0000313" key="4">
    <source>
        <dbReference type="EMBL" id="EAR90195.1"/>
    </source>
</evidence>
<dbReference type="EMBL" id="GG662749">
    <property type="protein sequence ID" value="EAR90195.1"/>
    <property type="molecule type" value="Genomic_DNA"/>
</dbReference>
<keyword evidence="1" id="KW-0378">Hydrolase</keyword>
<proteinExistence type="predicted"/>
<dbReference type="PROSITE" id="PS00018">
    <property type="entry name" value="EF_HAND_1"/>
    <property type="match status" value="1"/>
</dbReference>
<reference evidence="5" key="1">
    <citation type="journal article" date="2006" name="PLoS Biol.">
        <title>Macronuclear genome sequence of the ciliate Tetrahymena thermophila, a model eukaryote.</title>
        <authorList>
            <person name="Eisen J.A."/>
            <person name="Coyne R.S."/>
            <person name="Wu M."/>
            <person name="Wu D."/>
            <person name="Thiagarajan M."/>
            <person name="Wortman J.R."/>
            <person name="Badger J.H."/>
            <person name="Ren Q."/>
            <person name="Amedeo P."/>
            <person name="Jones K.M."/>
            <person name="Tallon L.J."/>
            <person name="Delcher A.L."/>
            <person name="Salzberg S.L."/>
            <person name="Silva J.C."/>
            <person name="Haas B.J."/>
            <person name="Majoros W.H."/>
            <person name="Farzad M."/>
            <person name="Carlton J.M."/>
            <person name="Smith R.K. Jr."/>
            <person name="Garg J."/>
            <person name="Pearlman R.E."/>
            <person name="Karrer K.M."/>
            <person name="Sun L."/>
            <person name="Manning G."/>
            <person name="Elde N.C."/>
            <person name="Turkewitz A.P."/>
            <person name="Asai D.J."/>
            <person name="Wilkes D.E."/>
            <person name="Wang Y."/>
            <person name="Cai H."/>
            <person name="Collins K."/>
            <person name="Stewart B.A."/>
            <person name="Lee S.R."/>
            <person name="Wilamowska K."/>
            <person name="Weinberg Z."/>
            <person name="Ruzzo W.L."/>
            <person name="Wloga D."/>
            <person name="Gaertig J."/>
            <person name="Frankel J."/>
            <person name="Tsao C.-C."/>
            <person name="Gorovsky M.A."/>
            <person name="Keeling P.J."/>
            <person name="Waller R.F."/>
            <person name="Patron N.J."/>
            <person name="Cherry J.M."/>
            <person name="Stover N.A."/>
            <person name="Krieger C.J."/>
            <person name="del Toro C."/>
            <person name="Ryder H.F."/>
            <person name="Williamson S.C."/>
            <person name="Barbeau R.A."/>
            <person name="Hamilton E.P."/>
            <person name="Orias E."/>
        </authorList>
    </citation>
    <scope>NUCLEOTIDE SEQUENCE [LARGE SCALE GENOMIC DNA]</scope>
    <source>
        <strain evidence="5">SB210</strain>
    </source>
</reference>
<dbReference type="InterPro" id="IPR018247">
    <property type="entry name" value="EF_Hand_1_Ca_BS"/>
</dbReference>
<evidence type="ECO:0000256" key="1">
    <source>
        <dbReference type="ARBA" id="ARBA00022801"/>
    </source>
</evidence>
<protein>
    <submittedName>
        <fullName evidence="4">Chitinase-like protein cluster protein</fullName>
    </submittedName>
</protein>
<dbReference type="PROSITE" id="PS51910">
    <property type="entry name" value="GH18_2"/>
    <property type="match status" value="1"/>
</dbReference>